<proteinExistence type="predicted"/>
<evidence type="ECO:0000313" key="3">
    <source>
        <dbReference type="Proteomes" id="UP000586305"/>
    </source>
</evidence>
<feature type="signal peptide" evidence="1">
    <location>
        <begin position="1"/>
        <end position="19"/>
    </location>
</feature>
<keyword evidence="1" id="KW-0732">Signal</keyword>
<evidence type="ECO:0000256" key="1">
    <source>
        <dbReference type="SAM" id="SignalP"/>
    </source>
</evidence>
<protein>
    <submittedName>
        <fullName evidence="2">Uncharacterized protein</fullName>
    </submittedName>
</protein>
<comment type="caution">
    <text evidence="2">The sequence shown here is derived from an EMBL/GenBank/DDBJ whole genome shotgun (WGS) entry which is preliminary data.</text>
</comment>
<dbReference type="Proteomes" id="UP000586305">
    <property type="component" value="Unassembled WGS sequence"/>
</dbReference>
<name>A0A849VKQ9_9GAMM</name>
<organism evidence="2 3">
    <name type="scientific">Pseudoalteromonas caenipelagi</name>
    <dbReference type="NCBI Taxonomy" id="2726988"/>
    <lineage>
        <taxon>Bacteria</taxon>
        <taxon>Pseudomonadati</taxon>
        <taxon>Pseudomonadota</taxon>
        <taxon>Gammaproteobacteria</taxon>
        <taxon>Alteromonadales</taxon>
        <taxon>Pseudoalteromonadaceae</taxon>
        <taxon>Pseudoalteromonas</taxon>
    </lineage>
</organism>
<evidence type="ECO:0000313" key="2">
    <source>
        <dbReference type="EMBL" id="NOU52197.1"/>
    </source>
</evidence>
<dbReference type="RefSeq" id="WP_171627255.1">
    <property type="nucleotide sequence ID" value="NZ_JABBPG010000008.1"/>
</dbReference>
<dbReference type="AlphaFoldDB" id="A0A849VKQ9"/>
<keyword evidence="3" id="KW-1185">Reference proteome</keyword>
<feature type="chain" id="PRO_5032988468" evidence="1">
    <location>
        <begin position="20"/>
        <end position="51"/>
    </location>
</feature>
<dbReference type="EMBL" id="JABBPG010000008">
    <property type="protein sequence ID" value="NOU52197.1"/>
    <property type="molecule type" value="Genomic_DNA"/>
</dbReference>
<reference evidence="2 3" key="1">
    <citation type="submission" date="2020-04" db="EMBL/GenBank/DDBJ databases">
        <title>Pseudoalteromonas caenipelagi sp. nov., isolated from a tidal flat.</title>
        <authorList>
            <person name="Park S."/>
            <person name="Yoon J.-H."/>
        </authorList>
    </citation>
    <scope>NUCLEOTIDE SEQUENCE [LARGE SCALE GENOMIC DNA]</scope>
    <source>
        <strain evidence="2 3">JBTF-M23</strain>
    </source>
</reference>
<gene>
    <name evidence="2" type="ORF">HG263_16835</name>
</gene>
<sequence>MKLPLILLMTLVMSAASYANDLASYMDSLEPKVATMTPLDDSRSPEYCMPI</sequence>
<accession>A0A849VKQ9</accession>